<dbReference type="RefSeq" id="XP_055882549.1">
    <property type="nucleotide sequence ID" value="XM_056026574.1"/>
</dbReference>
<dbReference type="AlphaFoldDB" id="A0A9W3A5V1"/>
<dbReference type="RefSeq" id="XP_055882555.1">
    <property type="nucleotide sequence ID" value="XM_056026580.1"/>
</dbReference>
<evidence type="ECO:0000313" key="9">
    <source>
        <dbReference type="RefSeq" id="XP_055882554.1"/>
    </source>
</evidence>
<feature type="compositionally biased region" description="Polar residues" evidence="1">
    <location>
        <begin position="404"/>
        <end position="416"/>
    </location>
</feature>
<evidence type="ECO:0000313" key="10">
    <source>
        <dbReference type="RefSeq" id="XP_055882555.1"/>
    </source>
</evidence>
<evidence type="ECO:0000313" key="7">
    <source>
        <dbReference type="RefSeq" id="XP_055882552.1"/>
    </source>
</evidence>
<reference evidence="4 5" key="1">
    <citation type="submission" date="2025-04" db="UniProtKB">
        <authorList>
            <consortium name="RefSeq"/>
        </authorList>
    </citation>
    <scope>IDENTIFICATION</scope>
</reference>
<evidence type="ECO:0000256" key="1">
    <source>
        <dbReference type="SAM" id="MobiDB-lite"/>
    </source>
</evidence>
<dbReference type="RefSeq" id="XP_055882550.1">
    <property type="nucleotide sequence ID" value="XM_056026575.1"/>
</dbReference>
<feature type="region of interest" description="Disordered" evidence="1">
    <location>
        <begin position="389"/>
        <end position="418"/>
    </location>
</feature>
<dbReference type="RefSeq" id="XP_055882552.1">
    <property type="nucleotide sequence ID" value="XM_056026577.1"/>
</dbReference>
<evidence type="ECO:0000313" key="5">
    <source>
        <dbReference type="RefSeq" id="XP_055882550.1"/>
    </source>
</evidence>
<dbReference type="RefSeq" id="XP_055882551.1">
    <property type="nucleotide sequence ID" value="XM_056026576.1"/>
</dbReference>
<accession>A0A9W3A5V1</accession>
<evidence type="ECO:0000313" key="3">
    <source>
        <dbReference type="Proteomes" id="UP001165740"/>
    </source>
</evidence>
<organism evidence="3 8">
    <name type="scientific">Biomphalaria glabrata</name>
    <name type="common">Bloodfluke planorb</name>
    <name type="synonym">Freshwater snail</name>
    <dbReference type="NCBI Taxonomy" id="6526"/>
    <lineage>
        <taxon>Eukaryota</taxon>
        <taxon>Metazoa</taxon>
        <taxon>Spiralia</taxon>
        <taxon>Lophotrochozoa</taxon>
        <taxon>Mollusca</taxon>
        <taxon>Gastropoda</taxon>
        <taxon>Heterobranchia</taxon>
        <taxon>Euthyneura</taxon>
        <taxon>Panpulmonata</taxon>
        <taxon>Hygrophila</taxon>
        <taxon>Lymnaeoidea</taxon>
        <taxon>Planorbidae</taxon>
        <taxon>Biomphalaria</taxon>
    </lineage>
</organism>
<feature type="region of interest" description="Disordered" evidence="1">
    <location>
        <begin position="442"/>
        <end position="479"/>
    </location>
</feature>
<keyword evidence="2" id="KW-0472">Membrane</keyword>
<name>A0A9W3A5V1_BIOGL</name>
<keyword evidence="2" id="KW-0812">Transmembrane</keyword>
<evidence type="ECO:0000313" key="6">
    <source>
        <dbReference type="RefSeq" id="XP_055882551.1"/>
    </source>
</evidence>
<dbReference type="Proteomes" id="UP001165740">
    <property type="component" value="Chromosome 4"/>
</dbReference>
<dbReference type="RefSeq" id="XP_055882553.1">
    <property type="nucleotide sequence ID" value="XM_056026578.1"/>
</dbReference>
<dbReference type="OrthoDB" id="10404913at2759"/>
<sequence length="479" mass="51716">MDRSNVLRQTSSLFKIVTALRAFVVILLLTKSWAQNSTVDNLFTSQTIWSERVSSPSLLPSSVNALSSGLTESIVNSFTDYHPASSAFLSTVSLPTATYGIIEPSVSPSLPTTISVSRVDLSTELSIVPQSSYEATVSTTWSFAYSSPSALIPSATISDSPLAPSTKMTSSSLKSTEVSTWIDTTTKVATFTTAESTIFTSLPESVSTSTRLSVPSLPFSQLSPSSHQVSSDTVTQTLPFIVSSSASLPSGSIFSWEQISSETSSFKVELTSIDLTSISQRSSGSLSSVIGYFTPTAATAASSLVADATSGWTPTSSFEAVASSINNFTPSEDSGVIERMKQKERITELEDNVNSLTIALAVIASLLGLVLLLLIIYVFVKNCRTKTSADNPDDFLQNPKRKNQPTYFRPQTTYEMTDSRENMYNPANSIYNPPNIFRSSTYQRKSSEINPPDDTELDSLQNNGHSEGITHFHNIALDD</sequence>
<keyword evidence="3" id="KW-1185">Reference proteome</keyword>
<protein>
    <submittedName>
        <fullName evidence="4 5">Uncharacterized protein LOC106053972 isoform X1</fullName>
    </submittedName>
</protein>
<evidence type="ECO:0000313" key="8">
    <source>
        <dbReference type="RefSeq" id="XP_055882553.1"/>
    </source>
</evidence>
<gene>
    <name evidence="4 5 6 7 8 9 10" type="primary">LOC106053972</name>
</gene>
<keyword evidence="2" id="KW-1133">Transmembrane helix</keyword>
<dbReference type="GeneID" id="106053972"/>
<proteinExistence type="predicted"/>
<evidence type="ECO:0000256" key="2">
    <source>
        <dbReference type="SAM" id="Phobius"/>
    </source>
</evidence>
<feature type="transmembrane region" description="Helical" evidence="2">
    <location>
        <begin position="356"/>
        <end position="380"/>
    </location>
</feature>
<dbReference type="RefSeq" id="XP_055882554.1">
    <property type="nucleotide sequence ID" value="XM_056026579.1"/>
</dbReference>
<evidence type="ECO:0000313" key="4">
    <source>
        <dbReference type="RefSeq" id="XP_055882549.1"/>
    </source>
</evidence>